<dbReference type="RefSeq" id="WP_309481741.1">
    <property type="nucleotide sequence ID" value="NZ_CP133720.1"/>
</dbReference>
<keyword evidence="1" id="KW-0472">Membrane</keyword>
<feature type="transmembrane region" description="Helical" evidence="1">
    <location>
        <begin position="45"/>
        <end position="73"/>
    </location>
</feature>
<feature type="transmembrane region" description="Helical" evidence="1">
    <location>
        <begin position="15"/>
        <end position="33"/>
    </location>
</feature>
<organism evidence="2 3">
    <name type="scientific">Undibacterium cyanobacteriorum</name>
    <dbReference type="NCBI Taxonomy" id="3073561"/>
    <lineage>
        <taxon>Bacteria</taxon>
        <taxon>Pseudomonadati</taxon>
        <taxon>Pseudomonadota</taxon>
        <taxon>Betaproteobacteria</taxon>
        <taxon>Burkholderiales</taxon>
        <taxon>Oxalobacteraceae</taxon>
        <taxon>Undibacterium</taxon>
    </lineage>
</organism>
<sequence length="171" mass="18129">MQITFSTSLFNRGDAVAASMWIITLMCILISFAKDRGKTKLAIRSSLGMFFGLFPSISLMILLVGFLLAAIPLEVIGQLFSKNGLTGFVLVSAVGSIASIPGPIAFPLAGELYHAGAYLPSLASFITTLTMVGVVTAPIEISFFGKKFTLLRQFLSFISALCIGLLVGALL</sequence>
<evidence type="ECO:0000313" key="3">
    <source>
        <dbReference type="Proteomes" id="UP001181355"/>
    </source>
</evidence>
<accession>A0ABY9RHD3</accession>
<evidence type="ECO:0000313" key="2">
    <source>
        <dbReference type="EMBL" id="WMW80248.1"/>
    </source>
</evidence>
<keyword evidence="3" id="KW-1185">Reference proteome</keyword>
<feature type="transmembrane region" description="Helical" evidence="1">
    <location>
        <begin position="85"/>
        <end position="106"/>
    </location>
</feature>
<reference evidence="2" key="1">
    <citation type="submission" date="2023-09" db="EMBL/GenBank/DDBJ databases">
        <title>Undibacterium sp. 20NA77.5 isolated from freshwater.</title>
        <authorList>
            <person name="Le V."/>
            <person name="Ko S.-R."/>
            <person name="Ahn C.-Y."/>
            <person name="Oh H.-M."/>
        </authorList>
    </citation>
    <scope>NUCLEOTIDE SEQUENCE</scope>
    <source>
        <strain evidence="2">20NA77.5</strain>
    </source>
</reference>
<feature type="transmembrane region" description="Helical" evidence="1">
    <location>
        <begin position="118"/>
        <end position="139"/>
    </location>
</feature>
<dbReference type="EMBL" id="CP133720">
    <property type="protein sequence ID" value="WMW80248.1"/>
    <property type="molecule type" value="Genomic_DNA"/>
</dbReference>
<evidence type="ECO:0008006" key="4">
    <source>
        <dbReference type="Google" id="ProtNLM"/>
    </source>
</evidence>
<gene>
    <name evidence="2" type="ORF">RF679_16585</name>
</gene>
<proteinExistence type="predicted"/>
<keyword evidence="1" id="KW-1133">Transmembrane helix</keyword>
<evidence type="ECO:0000256" key="1">
    <source>
        <dbReference type="SAM" id="Phobius"/>
    </source>
</evidence>
<keyword evidence="1" id="KW-0812">Transmembrane</keyword>
<name>A0ABY9RHD3_9BURK</name>
<dbReference type="Proteomes" id="UP001181355">
    <property type="component" value="Chromosome"/>
</dbReference>
<feature type="transmembrane region" description="Helical" evidence="1">
    <location>
        <begin position="151"/>
        <end position="170"/>
    </location>
</feature>
<protein>
    <recommendedName>
        <fullName evidence="4">Permease</fullName>
    </recommendedName>
</protein>